<proteinExistence type="predicted"/>
<name>A0A1L3NFY9_CLOSG</name>
<accession>A0A1L3NFY9</accession>
<evidence type="ECO:0000313" key="2">
    <source>
        <dbReference type="Proteomes" id="UP000182204"/>
    </source>
</evidence>
<sequence length="63" mass="7299">MDPMEGDKTGKTKGYTALHSLCLFLYKILVEMIKYQLTIINYKSTIDHSLSIEHLTMIIDNYT</sequence>
<evidence type="ECO:0000313" key="1">
    <source>
        <dbReference type="EMBL" id="APH15050.1"/>
    </source>
</evidence>
<dbReference type="Proteomes" id="UP000182204">
    <property type="component" value="Chromosome"/>
</dbReference>
<organism evidence="1 2">
    <name type="scientific">Clostridium sporogenes</name>
    <dbReference type="NCBI Taxonomy" id="1509"/>
    <lineage>
        <taxon>Bacteria</taxon>
        <taxon>Bacillati</taxon>
        <taxon>Bacillota</taxon>
        <taxon>Clostridia</taxon>
        <taxon>Eubacteriales</taxon>
        <taxon>Clostridiaceae</taxon>
        <taxon>Clostridium</taxon>
    </lineage>
</organism>
<protein>
    <submittedName>
        <fullName evidence="1">Uncharacterized protein</fullName>
    </submittedName>
</protein>
<gene>
    <name evidence="1" type="ORF">NPD5_3203</name>
</gene>
<dbReference type="AlphaFoldDB" id="A0A1L3NFY9"/>
<reference evidence="1 2" key="1">
    <citation type="submission" date="2015-11" db="EMBL/GenBank/DDBJ databases">
        <authorList>
            <person name="Hill K.K."/>
            <person name="Shirey T.B."/>
            <person name="Raphael B."/>
            <person name="Daligault H.E."/>
            <person name="Davenport K.W."/>
            <person name="Bruce D.C."/>
            <person name="Foley B.T."/>
            <person name="Johnson S.L."/>
        </authorList>
    </citation>
    <scope>NUCLEOTIDE SEQUENCE [LARGE SCALE GENOMIC DNA]</scope>
    <source>
        <strain evidence="1 2">CDC_1632</strain>
    </source>
</reference>
<dbReference type="EMBL" id="CP013243">
    <property type="protein sequence ID" value="APH15050.1"/>
    <property type="molecule type" value="Genomic_DNA"/>
</dbReference>